<feature type="binding site" evidence="9">
    <location>
        <position position="85"/>
    </location>
    <ligand>
        <name>Mg(2+)</name>
        <dbReference type="ChEBI" id="CHEBI:18420"/>
    </ligand>
</feature>
<dbReference type="Proteomes" id="UP000078596">
    <property type="component" value="Chromosome"/>
</dbReference>
<dbReference type="GO" id="GO:0009229">
    <property type="term" value="P:thiamine diphosphate biosynthetic process"/>
    <property type="evidence" value="ECO:0007669"/>
    <property type="project" value="UniProtKB-UniRule"/>
</dbReference>
<accession>A0A191ZGI6</accession>
<keyword evidence="5 9" id="KW-0784">Thiamine biosynthesis</keyword>
<sequence>MAERTLNPAASPLSRTRRLSGLYVITDTTDLQRDALVAAVAETILGGARIVQYRDKSTDQARRLFEATALRDLCAEHQVLFLINDDVTLAEAIGADGVHLGREDAALAAARKRLGPDAIIGASCYDQLLLARQAVHAGADYVAFGAVFPTRIKPDAPRASLDLFQQAHQELGVPICAIGGLTVETAPVVRSAGADMLAVISAVFQAPDRRLAAARFHAVFSRPAGGGDTR</sequence>
<dbReference type="Gene3D" id="3.20.20.70">
    <property type="entry name" value="Aldolase class I"/>
    <property type="match status" value="1"/>
</dbReference>
<comment type="caution">
    <text evidence="9">Lacks conserved residue(s) required for the propagation of feature annotation.</text>
</comment>
<dbReference type="InterPro" id="IPR022998">
    <property type="entry name" value="ThiamineP_synth_TenI"/>
</dbReference>
<comment type="catalytic activity">
    <reaction evidence="7 9 10">
        <text>2-(2-carboxy-4-methylthiazol-5-yl)ethyl phosphate + 4-amino-2-methyl-5-(diphosphooxymethyl)pyrimidine + 2 H(+) = thiamine phosphate + CO2 + diphosphate</text>
        <dbReference type="Rhea" id="RHEA:47848"/>
        <dbReference type="ChEBI" id="CHEBI:15378"/>
        <dbReference type="ChEBI" id="CHEBI:16526"/>
        <dbReference type="ChEBI" id="CHEBI:33019"/>
        <dbReference type="ChEBI" id="CHEBI:37575"/>
        <dbReference type="ChEBI" id="CHEBI:57841"/>
        <dbReference type="ChEBI" id="CHEBI:62890"/>
        <dbReference type="EC" id="2.5.1.3"/>
    </reaction>
</comment>
<proteinExistence type="inferred from homology"/>
<dbReference type="RefSeq" id="WP_066099329.1">
    <property type="nucleotide sequence ID" value="NZ_CP016027.1"/>
</dbReference>
<gene>
    <name evidence="9" type="primary">thiE</name>
    <name evidence="13" type="ORF">A9404_05865</name>
</gene>
<feature type="domain" description="Thiamine phosphate synthase/TenI" evidence="12">
    <location>
        <begin position="22"/>
        <end position="203"/>
    </location>
</feature>
<evidence type="ECO:0000256" key="11">
    <source>
        <dbReference type="RuleBase" id="RU004253"/>
    </source>
</evidence>
<evidence type="ECO:0000259" key="12">
    <source>
        <dbReference type="Pfam" id="PF02581"/>
    </source>
</evidence>
<feature type="binding site" evidence="9">
    <location>
        <position position="84"/>
    </location>
    <ligand>
        <name>4-amino-2-methyl-5-(diphosphooxymethyl)pyrimidine</name>
        <dbReference type="ChEBI" id="CHEBI:57841"/>
    </ligand>
</feature>
<feature type="binding site" evidence="9">
    <location>
        <begin position="200"/>
        <end position="201"/>
    </location>
    <ligand>
        <name>2-[(2R,5Z)-2-carboxy-4-methylthiazol-5(2H)-ylidene]ethyl phosphate</name>
        <dbReference type="ChEBI" id="CHEBI:62899"/>
    </ligand>
</feature>
<keyword evidence="2 9" id="KW-0808">Transferase</keyword>
<dbReference type="NCBIfam" id="TIGR00693">
    <property type="entry name" value="thiE"/>
    <property type="match status" value="1"/>
</dbReference>
<keyword evidence="4 9" id="KW-0460">Magnesium</keyword>
<dbReference type="InterPro" id="IPR034291">
    <property type="entry name" value="TMP_synthase"/>
</dbReference>
<dbReference type="STRING" id="1860122.A9404_05865"/>
<comment type="cofactor">
    <cofactor evidence="9">
        <name>Mg(2+)</name>
        <dbReference type="ChEBI" id="CHEBI:18420"/>
    </cofactor>
    <text evidence="9">Binds 1 Mg(2+) ion per subunit.</text>
</comment>
<comment type="catalytic activity">
    <reaction evidence="6 9 10">
        <text>4-methyl-5-(2-phosphooxyethyl)-thiazole + 4-amino-2-methyl-5-(diphosphooxymethyl)pyrimidine + H(+) = thiamine phosphate + diphosphate</text>
        <dbReference type="Rhea" id="RHEA:22328"/>
        <dbReference type="ChEBI" id="CHEBI:15378"/>
        <dbReference type="ChEBI" id="CHEBI:33019"/>
        <dbReference type="ChEBI" id="CHEBI:37575"/>
        <dbReference type="ChEBI" id="CHEBI:57841"/>
        <dbReference type="ChEBI" id="CHEBI:58296"/>
        <dbReference type="EC" id="2.5.1.3"/>
    </reaction>
</comment>
<evidence type="ECO:0000256" key="3">
    <source>
        <dbReference type="ARBA" id="ARBA00022723"/>
    </source>
</evidence>
<reference evidence="13 14" key="1">
    <citation type="submission" date="2016-06" db="EMBL/GenBank/DDBJ databases">
        <title>Insight into the functional genes involving in sulfur oxidation in Pearl River water.</title>
        <authorList>
            <person name="Luo J."/>
            <person name="Tan X."/>
            <person name="Lin W."/>
        </authorList>
    </citation>
    <scope>NUCLEOTIDE SEQUENCE [LARGE SCALE GENOMIC DNA]</scope>
    <source>
        <strain evidence="13 14">LS2</strain>
    </source>
</reference>
<dbReference type="CDD" id="cd00564">
    <property type="entry name" value="TMP_TenI"/>
    <property type="match status" value="1"/>
</dbReference>
<name>A0A191ZGI6_9GAMM</name>
<dbReference type="GO" id="GO:0009228">
    <property type="term" value="P:thiamine biosynthetic process"/>
    <property type="evidence" value="ECO:0007669"/>
    <property type="project" value="UniProtKB-KW"/>
</dbReference>
<comment type="function">
    <text evidence="9">Condenses 4-methyl-5-(beta-hydroxyethyl)thiazole monophosphate (THZ-P) and 2-methyl-4-amino-5-hydroxymethyl pyrimidine pyrophosphate (HMP-PP) to form thiamine monophosphate (TMP).</text>
</comment>
<feature type="binding site" evidence="9">
    <location>
        <position position="123"/>
    </location>
    <ligand>
        <name>4-amino-2-methyl-5-(diphosphooxymethyl)pyrimidine</name>
        <dbReference type="ChEBI" id="CHEBI:57841"/>
    </ligand>
</feature>
<dbReference type="GO" id="GO:0005737">
    <property type="term" value="C:cytoplasm"/>
    <property type="evidence" value="ECO:0007669"/>
    <property type="project" value="TreeGrafter"/>
</dbReference>
<feature type="binding site" evidence="9">
    <location>
        <position position="153"/>
    </location>
    <ligand>
        <name>4-amino-2-methyl-5-(diphosphooxymethyl)pyrimidine</name>
        <dbReference type="ChEBI" id="CHEBI:57841"/>
    </ligand>
</feature>
<feature type="binding site" evidence="9">
    <location>
        <begin position="52"/>
        <end position="56"/>
    </location>
    <ligand>
        <name>4-amino-2-methyl-5-(diphosphooxymethyl)pyrimidine</name>
        <dbReference type="ChEBI" id="CHEBI:57841"/>
    </ligand>
</feature>
<dbReference type="SUPFAM" id="SSF51391">
    <property type="entry name" value="Thiamin phosphate synthase"/>
    <property type="match status" value="1"/>
</dbReference>
<keyword evidence="14" id="KW-1185">Reference proteome</keyword>
<dbReference type="UniPathway" id="UPA00060">
    <property type="reaction ID" value="UER00141"/>
</dbReference>
<evidence type="ECO:0000256" key="7">
    <source>
        <dbReference type="ARBA" id="ARBA00047851"/>
    </source>
</evidence>
<organism evidence="13 14">
    <name type="scientific">Halothiobacillus diazotrophicus</name>
    <dbReference type="NCBI Taxonomy" id="1860122"/>
    <lineage>
        <taxon>Bacteria</taxon>
        <taxon>Pseudomonadati</taxon>
        <taxon>Pseudomonadota</taxon>
        <taxon>Gammaproteobacteria</taxon>
        <taxon>Chromatiales</taxon>
        <taxon>Halothiobacillaceae</taxon>
        <taxon>Halothiobacillus</taxon>
    </lineage>
</organism>
<evidence type="ECO:0000256" key="8">
    <source>
        <dbReference type="ARBA" id="ARBA00047883"/>
    </source>
</evidence>
<evidence type="ECO:0000256" key="6">
    <source>
        <dbReference type="ARBA" id="ARBA00047334"/>
    </source>
</evidence>
<dbReference type="OrthoDB" id="9789949at2"/>
<dbReference type="GO" id="GO:0000287">
    <property type="term" value="F:magnesium ion binding"/>
    <property type="evidence" value="ECO:0007669"/>
    <property type="project" value="UniProtKB-UniRule"/>
</dbReference>
<evidence type="ECO:0000313" key="14">
    <source>
        <dbReference type="Proteomes" id="UP000078596"/>
    </source>
</evidence>
<comment type="catalytic activity">
    <reaction evidence="8 9 10">
        <text>2-[(2R,5Z)-2-carboxy-4-methylthiazol-5(2H)-ylidene]ethyl phosphate + 4-amino-2-methyl-5-(diphosphooxymethyl)pyrimidine + 2 H(+) = thiamine phosphate + CO2 + diphosphate</text>
        <dbReference type="Rhea" id="RHEA:47844"/>
        <dbReference type="ChEBI" id="CHEBI:15378"/>
        <dbReference type="ChEBI" id="CHEBI:16526"/>
        <dbReference type="ChEBI" id="CHEBI:33019"/>
        <dbReference type="ChEBI" id="CHEBI:37575"/>
        <dbReference type="ChEBI" id="CHEBI:57841"/>
        <dbReference type="ChEBI" id="CHEBI:62899"/>
        <dbReference type="EC" id="2.5.1.3"/>
    </reaction>
</comment>
<comment type="similarity">
    <text evidence="9 10">Belongs to the thiamine-phosphate synthase family.</text>
</comment>
<evidence type="ECO:0000313" key="13">
    <source>
        <dbReference type="EMBL" id="ANJ66967.1"/>
    </source>
</evidence>
<dbReference type="PANTHER" id="PTHR20857">
    <property type="entry name" value="THIAMINE-PHOSPHATE PYROPHOSPHORYLASE"/>
    <property type="match status" value="1"/>
</dbReference>
<feature type="binding site" evidence="9">
    <location>
        <position position="180"/>
    </location>
    <ligand>
        <name>2-[(2R,5Z)-2-carboxy-4-methylthiazol-5(2H)-ylidene]ethyl phosphate</name>
        <dbReference type="ChEBI" id="CHEBI:62899"/>
    </ligand>
</feature>
<dbReference type="GO" id="GO:0004789">
    <property type="term" value="F:thiamine-phosphate diphosphorylase activity"/>
    <property type="evidence" value="ECO:0007669"/>
    <property type="project" value="UniProtKB-UniRule"/>
</dbReference>
<evidence type="ECO:0000256" key="5">
    <source>
        <dbReference type="ARBA" id="ARBA00022977"/>
    </source>
</evidence>
<dbReference type="PANTHER" id="PTHR20857:SF15">
    <property type="entry name" value="THIAMINE-PHOSPHATE SYNTHASE"/>
    <property type="match status" value="1"/>
</dbReference>
<dbReference type="EMBL" id="CP016027">
    <property type="protein sequence ID" value="ANJ66967.1"/>
    <property type="molecule type" value="Genomic_DNA"/>
</dbReference>
<keyword evidence="3 9" id="KW-0479">Metal-binding</keyword>
<dbReference type="EC" id="2.5.1.3" evidence="9"/>
<protein>
    <recommendedName>
        <fullName evidence="9">Thiamine-phosphate synthase</fullName>
        <shortName evidence="9">TP synthase</shortName>
        <shortName evidence="9">TPS</shortName>
        <ecNumber evidence="9">2.5.1.3</ecNumber>
    </recommendedName>
    <alternativeName>
        <fullName evidence="9">Thiamine-phosphate pyrophosphorylase</fullName>
        <shortName evidence="9">TMP pyrophosphorylase</shortName>
        <shortName evidence="9">TMP-PPase</shortName>
    </alternativeName>
</protein>
<dbReference type="InterPro" id="IPR036206">
    <property type="entry name" value="ThiamineP_synth_sf"/>
</dbReference>
<evidence type="ECO:0000256" key="2">
    <source>
        <dbReference type="ARBA" id="ARBA00022679"/>
    </source>
</evidence>
<dbReference type="AlphaFoldDB" id="A0A191ZGI6"/>
<evidence type="ECO:0000256" key="4">
    <source>
        <dbReference type="ARBA" id="ARBA00022842"/>
    </source>
</evidence>
<evidence type="ECO:0000256" key="1">
    <source>
        <dbReference type="ARBA" id="ARBA00005165"/>
    </source>
</evidence>
<evidence type="ECO:0000256" key="9">
    <source>
        <dbReference type="HAMAP-Rule" id="MF_00097"/>
    </source>
</evidence>
<comment type="pathway">
    <text evidence="1 9 11">Cofactor biosynthesis; thiamine diphosphate biosynthesis; thiamine phosphate from 4-amino-2-methyl-5-diphosphomethylpyrimidine and 4-methyl-5-(2-phosphoethyl)-thiazole: step 1/1.</text>
</comment>
<dbReference type="KEGG" id="haz:A9404_05865"/>
<evidence type="ECO:0000256" key="10">
    <source>
        <dbReference type="RuleBase" id="RU003826"/>
    </source>
</evidence>
<feature type="binding site" evidence="9">
    <location>
        <position position="104"/>
    </location>
    <ligand>
        <name>Mg(2+)</name>
        <dbReference type="ChEBI" id="CHEBI:18420"/>
    </ligand>
</feature>
<dbReference type="InterPro" id="IPR013785">
    <property type="entry name" value="Aldolase_TIM"/>
</dbReference>
<dbReference type="Pfam" id="PF02581">
    <property type="entry name" value="TMP-TENI"/>
    <property type="match status" value="1"/>
</dbReference>
<dbReference type="HAMAP" id="MF_00097">
    <property type="entry name" value="TMP_synthase"/>
    <property type="match status" value="1"/>
</dbReference>